<dbReference type="AlphaFoldDB" id="A0AAE0XUI2"/>
<feature type="compositionally biased region" description="Low complexity" evidence="1">
    <location>
        <begin position="140"/>
        <end position="156"/>
    </location>
</feature>
<dbReference type="EMBL" id="JAWDGP010007584">
    <property type="protein sequence ID" value="KAK3712498.1"/>
    <property type="molecule type" value="Genomic_DNA"/>
</dbReference>
<sequence>MSRKDTTAARPGPNGRRPLLLTFDGNNRQMLNEIRNSLSHLRKDDVEGQYCDHLLHPSSSGAQLPASLKHDLSQSTPNLLDKSSSSGGGQGNKMTRRDTTHHKTLAVIRDSLRPYQTDAGCTSNGVPSLHNGTSGGGGSDNSSVASSTSSYATSSDPEPSPSKVQAITQYGYDEGQVTALWNNQSATDRSMSSWLMLSTGHLTTSYQS</sequence>
<dbReference type="Proteomes" id="UP001283361">
    <property type="component" value="Unassembled WGS sequence"/>
</dbReference>
<feature type="region of interest" description="Disordered" evidence="1">
    <location>
        <begin position="116"/>
        <end position="163"/>
    </location>
</feature>
<organism evidence="2 3">
    <name type="scientific">Elysia crispata</name>
    <name type="common">lettuce slug</name>
    <dbReference type="NCBI Taxonomy" id="231223"/>
    <lineage>
        <taxon>Eukaryota</taxon>
        <taxon>Metazoa</taxon>
        <taxon>Spiralia</taxon>
        <taxon>Lophotrochozoa</taxon>
        <taxon>Mollusca</taxon>
        <taxon>Gastropoda</taxon>
        <taxon>Heterobranchia</taxon>
        <taxon>Euthyneura</taxon>
        <taxon>Panpulmonata</taxon>
        <taxon>Sacoglossa</taxon>
        <taxon>Placobranchoidea</taxon>
        <taxon>Plakobranchidae</taxon>
        <taxon>Elysia</taxon>
    </lineage>
</organism>
<feature type="region of interest" description="Disordered" evidence="1">
    <location>
        <begin position="71"/>
        <end position="103"/>
    </location>
</feature>
<comment type="caution">
    <text evidence="2">The sequence shown here is derived from an EMBL/GenBank/DDBJ whole genome shotgun (WGS) entry which is preliminary data.</text>
</comment>
<gene>
    <name evidence="2" type="ORF">RRG08_002828</name>
</gene>
<reference evidence="2" key="1">
    <citation type="journal article" date="2023" name="G3 (Bethesda)">
        <title>A reference genome for the long-term kleptoplast-retaining sea slug Elysia crispata morphotype clarki.</title>
        <authorList>
            <person name="Eastman K.E."/>
            <person name="Pendleton A.L."/>
            <person name="Shaikh M.A."/>
            <person name="Suttiyut T."/>
            <person name="Ogas R."/>
            <person name="Tomko P."/>
            <person name="Gavelis G."/>
            <person name="Widhalm J.R."/>
            <person name="Wisecaver J.H."/>
        </authorList>
    </citation>
    <scope>NUCLEOTIDE SEQUENCE</scope>
    <source>
        <strain evidence="2">ECLA1</strain>
    </source>
</reference>
<feature type="region of interest" description="Disordered" evidence="1">
    <location>
        <begin position="1"/>
        <end position="22"/>
    </location>
</feature>
<evidence type="ECO:0000313" key="2">
    <source>
        <dbReference type="EMBL" id="KAK3712498.1"/>
    </source>
</evidence>
<accession>A0AAE0XUI2</accession>
<evidence type="ECO:0000256" key="1">
    <source>
        <dbReference type="SAM" id="MobiDB-lite"/>
    </source>
</evidence>
<protein>
    <submittedName>
        <fullName evidence="2">Uncharacterized protein</fullName>
    </submittedName>
</protein>
<feature type="compositionally biased region" description="Polar residues" evidence="1">
    <location>
        <begin position="73"/>
        <end position="82"/>
    </location>
</feature>
<name>A0AAE0XUI2_9GAST</name>
<keyword evidence="3" id="KW-1185">Reference proteome</keyword>
<evidence type="ECO:0000313" key="3">
    <source>
        <dbReference type="Proteomes" id="UP001283361"/>
    </source>
</evidence>
<proteinExistence type="predicted"/>